<feature type="domain" description="Acylphosphatase-like" evidence="3">
    <location>
        <begin position="8"/>
        <end position="101"/>
    </location>
</feature>
<dbReference type="PROSITE" id="PS51160">
    <property type="entry name" value="ACYLPHOSPHATASE_3"/>
    <property type="match status" value="1"/>
</dbReference>
<evidence type="ECO:0000256" key="1">
    <source>
        <dbReference type="PROSITE-ProRule" id="PRU00520"/>
    </source>
</evidence>
<gene>
    <name evidence="4" type="ORF">ENV14_03630</name>
</gene>
<comment type="caution">
    <text evidence="4">The sequence shown here is derived from an EMBL/GenBank/DDBJ whole genome shotgun (WGS) entry which is preliminary data.</text>
</comment>
<comment type="caution">
    <text evidence="1">Lacks conserved residue(s) required for the propagation of feature annotation.</text>
</comment>
<proteinExistence type="inferred from homology"/>
<comment type="similarity">
    <text evidence="2">Belongs to the acylphosphatase family.</text>
</comment>
<dbReference type="Pfam" id="PF00708">
    <property type="entry name" value="Acylphosphatase"/>
    <property type="match status" value="1"/>
</dbReference>
<evidence type="ECO:0000313" key="4">
    <source>
        <dbReference type="EMBL" id="HGI87466.1"/>
    </source>
</evidence>
<evidence type="ECO:0000259" key="3">
    <source>
        <dbReference type="PROSITE" id="PS51160"/>
    </source>
</evidence>
<dbReference type="SUPFAM" id="SSF54975">
    <property type="entry name" value="Acylphosphatase/BLUF domain-like"/>
    <property type="match status" value="1"/>
</dbReference>
<evidence type="ECO:0000256" key="2">
    <source>
        <dbReference type="RuleBase" id="RU004168"/>
    </source>
</evidence>
<organism evidence="4">
    <name type="scientific">Ignisphaera aggregans</name>
    <dbReference type="NCBI Taxonomy" id="334771"/>
    <lineage>
        <taxon>Archaea</taxon>
        <taxon>Thermoproteota</taxon>
        <taxon>Thermoprotei</taxon>
        <taxon>Desulfurococcales</taxon>
        <taxon>Desulfurococcaceae</taxon>
        <taxon>Ignisphaera</taxon>
    </lineage>
</organism>
<protein>
    <recommendedName>
        <fullName evidence="3">Acylphosphatase-like domain-containing protein</fullName>
    </recommendedName>
</protein>
<dbReference type="EMBL" id="DTFF01000033">
    <property type="protein sequence ID" value="HGI87466.1"/>
    <property type="molecule type" value="Genomic_DNA"/>
</dbReference>
<dbReference type="InterPro" id="IPR036046">
    <property type="entry name" value="Acylphosphatase-like_dom_sf"/>
</dbReference>
<accession>A0A7C4FG59</accession>
<dbReference type="InterPro" id="IPR001792">
    <property type="entry name" value="Acylphosphatase-like_dom"/>
</dbReference>
<dbReference type="Gene3D" id="3.30.70.100">
    <property type="match status" value="1"/>
</dbReference>
<dbReference type="AlphaFoldDB" id="A0A7C4FG59"/>
<name>A0A7C4FG59_9CREN</name>
<sequence length="101" mass="11414">MSKSDIRTYLIIVRGVLRGFGIRGYAYEKMMLRGLRGFIEDLDSNELLLCASGPETSLNEFIAELKNTLPFVIISDIEVYEFEDCIPQGGESISLIVKDFE</sequence>
<reference evidence="4" key="1">
    <citation type="journal article" date="2020" name="mSystems">
        <title>Genome- and Community-Level Interaction Insights into Carbon Utilization and Element Cycling Functions of Hydrothermarchaeota in Hydrothermal Sediment.</title>
        <authorList>
            <person name="Zhou Z."/>
            <person name="Liu Y."/>
            <person name="Xu W."/>
            <person name="Pan J."/>
            <person name="Luo Z.H."/>
            <person name="Li M."/>
        </authorList>
    </citation>
    <scope>NUCLEOTIDE SEQUENCE [LARGE SCALE GENOMIC DNA]</scope>
    <source>
        <strain evidence="4">SpSt-732</strain>
    </source>
</reference>